<dbReference type="SUPFAM" id="SSF53850">
    <property type="entry name" value="Periplasmic binding protein-like II"/>
    <property type="match status" value="1"/>
</dbReference>
<reference evidence="7" key="1">
    <citation type="submission" date="2017-06" db="EMBL/GenBank/DDBJ databases">
        <title>Herbaspirillum phytohormonus sp. nov., isolated from the root nodule of Robinia pseudoacacia in lead-zinc mine.</title>
        <authorList>
            <person name="Fan M."/>
            <person name="Lin Y."/>
        </authorList>
    </citation>
    <scope>NUCLEOTIDE SEQUENCE [LARGE SCALE GENOMIC DNA]</scope>
    <source>
        <strain evidence="7">SC-089</strain>
    </source>
</reference>
<evidence type="ECO:0000256" key="3">
    <source>
        <dbReference type="ARBA" id="ARBA00023125"/>
    </source>
</evidence>
<comment type="similarity">
    <text evidence="1">Belongs to the LysR transcriptional regulatory family.</text>
</comment>
<gene>
    <name evidence="6" type="ORF">CEY11_14760</name>
</gene>
<dbReference type="Gene3D" id="1.10.10.10">
    <property type="entry name" value="Winged helix-like DNA-binding domain superfamily/Winged helix DNA-binding domain"/>
    <property type="match status" value="1"/>
</dbReference>
<dbReference type="GO" id="GO:0003677">
    <property type="term" value="F:DNA binding"/>
    <property type="evidence" value="ECO:0007669"/>
    <property type="project" value="UniProtKB-KW"/>
</dbReference>
<evidence type="ECO:0000313" key="7">
    <source>
        <dbReference type="Proteomes" id="UP000214603"/>
    </source>
</evidence>
<dbReference type="InterPro" id="IPR036388">
    <property type="entry name" value="WH-like_DNA-bd_sf"/>
</dbReference>
<dbReference type="CDD" id="cd08440">
    <property type="entry name" value="PBP2_LTTR_like_4"/>
    <property type="match status" value="1"/>
</dbReference>
<dbReference type="Gene3D" id="3.40.190.290">
    <property type="match status" value="1"/>
</dbReference>
<dbReference type="InterPro" id="IPR036390">
    <property type="entry name" value="WH_DNA-bd_sf"/>
</dbReference>
<evidence type="ECO:0000256" key="2">
    <source>
        <dbReference type="ARBA" id="ARBA00023015"/>
    </source>
</evidence>
<accession>A0A225MC19</accession>
<dbReference type="InterPro" id="IPR050950">
    <property type="entry name" value="HTH-type_LysR_regulators"/>
</dbReference>
<dbReference type="PRINTS" id="PR00039">
    <property type="entry name" value="HTHLYSR"/>
</dbReference>
<dbReference type="Pfam" id="PF00126">
    <property type="entry name" value="HTH_1"/>
    <property type="match status" value="1"/>
</dbReference>
<dbReference type="SUPFAM" id="SSF46785">
    <property type="entry name" value="Winged helix' DNA-binding domain"/>
    <property type="match status" value="1"/>
</dbReference>
<dbReference type="InterPro" id="IPR005119">
    <property type="entry name" value="LysR_subst-bd"/>
</dbReference>
<sequence>MRGGVTFSINQYRYFIWVAESGSFRAAAVRACRSQPAVSLAIKDMEERLGQPLFERGTPVVPTPFGQSCLEVARRLVEHADSVATTLASLARSKGGFLGIASVSTFATHWMPQLVQMYRQSYPEIMLNVYDDNSEGVERMILRGQVELGVCSVVSNDPRLHFTPLFEDEFGLVCHRSHPLAHRPWLSWHEIADLPHIGTVAHRQLESHKAAAFLLDRPFYVSHMMSLLAMLSRNMGVTVLARLGVPPDRDDLAFVPLRRPSIRRCLGVMKAADSSLSPAARLMEELLLKEVLAPGPQP</sequence>
<dbReference type="InterPro" id="IPR000847">
    <property type="entry name" value="LysR_HTH_N"/>
</dbReference>
<dbReference type="GO" id="GO:0003700">
    <property type="term" value="F:DNA-binding transcription factor activity"/>
    <property type="evidence" value="ECO:0007669"/>
    <property type="project" value="InterPro"/>
</dbReference>
<dbReference type="GO" id="GO:0005829">
    <property type="term" value="C:cytosol"/>
    <property type="evidence" value="ECO:0007669"/>
    <property type="project" value="TreeGrafter"/>
</dbReference>
<feature type="domain" description="HTH lysR-type" evidence="5">
    <location>
        <begin position="7"/>
        <end position="63"/>
    </location>
</feature>
<organism evidence="6 7">
    <name type="scientific">Candidimonas nitroreducens</name>
    <dbReference type="NCBI Taxonomy" id="683354"/>
    <lineage>
        <taxon>Bacteria</taxon>
        <taxon>Pseudomonadati</taxon>
        <taxon>Pseudomonadota</taxon>
        <taxon>Betaproteobacteria</taxon>
        <taxon>Burkholderiales</taxon>
        <taxon>Alcaligenaceae</taxon>
        <taxon>Candidimonas</taxon>
    </lineage>
</organism>
<keyword evidence="2" id="KW-0805">Transcription regulation</keyword>
<protein>
    <submittedName>
        <fullName evidence="6">LysR family transcriptional regulator</fullName>
    </submittedName>
</protein>
<comment type="caution">
    <text evidence="6">The sequence shown here is derived from an EMBL/GenBank/DDBJ whole genome shotgun (WGS) entry which is preliminary data.</text>
</comment>
<dbReference type="PROSITE" id="PS50931">
    <property type="entry name" value="HTH_LYSR"/>
    <property type="match status" value="1"/>
</dbReference>
<name>A0A225MC19_9BURK</name>
<dbReference type="PANTHER" id="PTHR30419:SF8">
    <property type="entry name" value="NITROGEN ASSIMILATION TRANSCRIPTIONAL ACTIVATOR-RELATED"/>
    <property type="match status" value="1"/>
</dbReference>
<dbReference type="AlphaFoldDB" id="A0A225MC19"/>
<dbReference type="OrthoDB" id="8675247at2"/>
<keyword evidence="4" id="KW-0804">Transcription</keyword>
<evidence type="ECO:0000259" key="5">
    <source>
        <dbReference type="PROSITE" id="PS50931"/>
    </source>
</evidence>
<evidence type="ECO:0000313" key="6">
    <source>
        <dbReference type="EMBL" id="OWT58252.1"/>
    </source>
</evidence>
<dbReference type="Proteomes" id="UP000214603">
    <property type="component" value="Unassembled WGS sequence"/>
</dbReference>
<dbReference type="EMBL" id="NJIH01000008">
    <property type="protein sequence ID" value="OWT58252.1"/>
    <property type="molecule type" value="Genomic_DNA"/>
</dbReference>
<evidence type="ECO:0000256" key="1">
    <source>
        <dbReference type="ARBA" id="ARBA00009437"/>
    </source>
</evidence>
<dbReference type="PANTHER" id="PTHR30419">
    <property type="entry name" value="HTH-TYPE TRANSCRIPTIONAL REGULATOR YBHD"/>
    <property type="match status" value="1"/>
</dbReference>
<evidence type="ECO:0000256" key="4">
    <source>
        <dbReference type="ARBA" id="ARBA00023163"/>
    </source>
</evidence>
<proteinExistence type="inferred from homology"/>
<dbReference type="Pfam" id="PF03466">
    <property type="entry name" value="LysR_substrate"/>
    <property type="match status" value="1"/>
</dbReference>
<keyword evidence="7" id="KW-1185">Reference proteome</keyword>
<keyword evidence="3" id="KW-0238">DNA-binding</keyword>